<keyword evidence="1" id="KW-0175">Coiled coil</keyword>
<organism evidence="5">
    <name type="scientific">viral metagenome</name>
    <dbReference type="NCBI Taxonomy" id="1070528"/>
    <lineage>
        <taxon>unclassified sequences</taxon>
        <taxon>metagenomes</taxon>
        <taxon>organismal metagenomes</taxon>
    </lineage>
</organism>
<feature type="coiled-coil region" evidence="1">
    <location>
        <begin position="1543"/>
        <end position="1570"/>
    </location>
</feature>
<evidence type="ECO:0000313" key="4">
    <source>
        <dbReference type="EMBL" id="QJB00971.1"/>
    </source>
</evidence>
<feature type="compositionally biased region" description="Basic and acidic residues" evidence="2">
    <location>
        <begin position="413"/>
        <end position="427"/>
    </location>
</feature>
<accession>A0A6M3MH98</accession>
<sequence>MASDLQIQGEVVVNSEQAEGAFNRVGDKAQQMANEVATSAGKAGQAVDKIGDGAGASAEKFTRAESRISASIKRATNELELLGKTASQRLEFNISDKGLDAAKFEPALKKLREIEAQALQTQRAATGSLDGMGMSAKATAAALRGIPAQFQDIVVSLQGGQAPLTVFLQQGSQLSGMFGGAGAAARAFGGYVLGLVNPFTVAAGAAAALAIAYNQGSKEADGYAKSIALTGNAAGTTGVQLQQMAARISASVGTQGAAADALAQLAGTGKVASQNLEQFAETAVRVERTMGVAIKDTVKEFAELGKAPVEASKKLNETYGYLTAAVFEQIKALEGQGRALEAASVAQQAYDRAMSNVATTLQGQLGSLERGWIAVAGAAKKGWDAMLNVGRPDTLATQLEAARANLAAAESAPSRRDSMTGERGRQARIENLRNEISLLSEQERVLKRGAEAQALRTQAEKDGIAAAEALQKTQDKGLSKQEQMNKALADYRKQLADLRATNPNSDRLTPAAVARGESAIRDQFADKGALASINKEQSAYASLIAIINAKIAANDLEVQFSGRVTEADKLRIKLMEELTAGARTLTAAHKASALAQLERLEAQEREKLATKSNVAAYQEQVQIQEELAQAYVAQNKAVEAGRAGVLAYANGIDETSKALQYELSLMGQGERARNAALEQYRIELELKKQLAEITNNSAFTEAEREEERAKARAAAAIATANASSRAFLDEWKQSVSKYDDIFRQGFADMLNNGKDGWKSFTKSLATTFKTTVADQLYKAFAQPFVVNIVGNLLGLTGGSGLAGVASAAAGGGSALGGIGNLASLGSNLFGGGLGSTISGAIGSGVGALFGTTAGNAALGTSLGLGAGSATAAATAAAQAGGAAAGAASAAATTGASIATAIPYFGAAIAALTLLAGSFKGETRYGGGFEVREGKALRTTGDVSSTLPEGAIVSSVQGTFDTINALYEKYGSQFLVTNIQAGIETSGKGRGGTFAGGLVSGGGATDIKFGDFFTDRVGASLNAEEAIKAFAGDLNKAVISALQTATDLPKFVQRQLEGIDPKSLGADKAAELLKTIGDLPNVLLQGFGTTRDALVQQFAQGLATGDATAAGQSVADTLVASIEASLYTDAAGKIFDIVNNGIVAPMLDAIATGASVSEALSQATIDKTIERAKSQASALAELFGNAEFTAALESIRTTVGDALGQAGGSFGYTPKFQIEAAQQIDVAAQSASTAADEAARAAEEAARAWQDITDALLGDRSSAEIDLLRAQGKEEEALAAERARAIVGYDAYQVSLYDGTQAIFSQIEAIDKATEAREREAESVANLFSALDSSASRFLSGDALSGFQSTRQSDQLRGLGFDVSASQILGATTDQVKAFTLAVLGMDSVSNDAKTALLQLAGSILDTKESAQQAAQQNALQGVDTAFATLQRSVSLQRGVLSETATELKSVFDLLKTNVRDLYGEVDGAAQAQAAKARDFITKALGAARTTGYLPDSQELQDAIGSARSGLDATVYASQAEAEFQRLVLANELRDLQDISGDQLTEAEKQIKALDDILENAQTQVDALRSIDQSVLTVAGAIAALGVSISAAIGAGVKPGAGGTITAPSSGTKYGNSAVMDAAGYVQSAAAQGDLMGIYQGAKANGLNSADTAYLLQLSGFDVSKDDVLAWVKSQGLPSFAVGTNYVPKDMLAQIHKGEAIVPAAYNPAANPGMGASTARMENLLAEINAKLEELKGLQDEGNGHTGAMRDLIDRVSAGGNSLAVDVMNQPTVEVAA</sequence>
<dbReference type="EMBL" id="MT143703">
    <property type="protein sequence ID" value="QJB00971.1"/>
    <property type="molecule type" value="Genomic_DNA"/>
</dbReference>
<gene>
    <name evidence="4" type="ORF">MM171A00156_0065</name>
    <name evidence="5" type="ORF">MM171B00154_0036</name>
</gene>
<reference evidence="5" key="1">
    <citation type="submission" date="2020-03" db="EMBL/GenBank/DDBJ databases">
        <title>The deep terrestrial virosphere.</title>
        <authorList>
            <person name="Holmfeldt K."/>
            <person name="Nilsson E."/>
            <person name="Simone D."/>
            <person name="Lopez-Fernandez M."/>
            <person name="Wu X."/>
            <person name="de Brujin I."/>
            <person name="Lundin D."/>
            <person name="Andersson A."/>
            <person name="Bertilsson S."/>
            <person name="Dopson M."/>
        </authorList>
    </citation>
    <scope>NUCLEOTIDE SEQUENCE</scope>
    <source>
        <strain evidence="4">MM171A00156</strain>
        <strain evidence="5">MM171B00154</strain>
    </source>
</reference>
<protein>
    <submittedName>
        <fullName evidence="5">Putative tail length tape measure protein</fullName>
    </submittedName>
</protein>
<feature type="region of interest" description="Disordered" evidence="2">
    <location>
        <begin position="407"/>
        <end position="427"/>
    </location>
</feature>
<dbReference type="InterPro" id="IPR009628">
    <property type="entry name" value="Phage_tape_measure_N"/>
</dbReference>
<evidence type="ECO:0000259" key="3">
    <source>
        <dbReference type="Pfam" id="PF06791"/>
    </source>
</evidence>
<dbReference type="EMBL" id="MT143892">
    <property type="protein sequence ID" value="QJB04925.1"/>
    <property type="molecule type" value="Genomic_DNA"/>
</dbReference>
<proteinExistence type="predicted"/>
<name>A0A6M3MH98_9ZZZZ</name>
<evidence type="ECO:0000256" key="1">
    <source>
        <dbReference type="SAM" id="Coils"/>
    </source>
</evidence>
<feature type="domain" description="Bacteriophage tail tape measure N-terminal" evidence="3">
    <location>
        <begin position="130"/>
        <end position="331"/>
    </location>
</feature>
<evidence type="ECO:0000256" key="2">
    <source>
        <dbReference type="SAM" id="MobiDB-lite"/>
    </source>
</evidence>
<evidence type="ECO:0000313" key="5">
    <source>
        <dbReference type="EMBL" id="QJB04925.1"/>
    </source>
</evidence>
<dbReference type="Pfam" id="PF06791">
    <property type="entry name" value="TMP_2"/>
    <property type="match status" value="1"/>
</dbReference>